<dbReference type="Pfam" id="PF05860">
    <property type="entry name" value="TPS"/>
    <property type="match status" value="1"/>
</dbReference>
<proteinExistence type="predicted"/>
<dbReference type="SMART" id="SM00912">
    <property type="entry name" value="Haemagg_act"/>
    <property type="match status" value="1"/>
</dbReference>
<gene>
    <name evidence="6" type="ORF">EJE83_25605</name>
</gene>
<feature type="non-terminal residue" evidence="6">
    <location>
        <position position="366"/>
    </location>
</feature>
<sequence>QATASQTGRLPNGMPVTSLMDPSAQQQQANAQLQRSIANLGTAAQNIAAMQAAQANARAAAGNTDATIPDGLSEGGLKVDTNSLTKGWINAQAPTQTSANGKTNVNIAQTADKAILNWETFNVGRNTSVNFAQQSDWAALNRVNDPNARPSQIQGQIHGDGTVLILNRNGVIFGGTSQVDTRNLVVAAARMSDAQFQTGGIYGANGTTPSFTDALGKVEVQAGANITTRTPTSVTQGGGYVLLLGNQVSNAGAIVTPQGQVALAAGDSFVIRKGVGTDANTASTTRGNEISPQFVAQSTAGKVVNTGLLMASEGDITLAGRDVQQLGTAVSTTTVNTRGTIHLLNSASDTQGKVTLGSGALTSVLI</sequence>
<feature type="region of interest" description="Disordered" evidence="4">
    <location>
        <begin position="1"/>
        <end position="28"/>
    </location>
</feature>
<dbReference type="RefSeq" id="WP_124988745.1">
    <property type="nucleotide sequence ID" value="NZ_PYYA01000076.1"/>
</dbReference>
<dbReference type="EMBL" id="RWHX01000113">
    <property type="protein sequence ID" value="RSK73356.1"/>
    <property type="molecule type" value="Genomic_DNA"/>
</dbReference>
<reference evidence="6 7" key="1">
    <citation type="submission" date="2018-12" db="EMBL/GenBank/DDBJ databases">
        <title>Whole genome sequence of a Pandoraea apista isolate from a patient with cystic fibrosis.</title>
        <authorList>
            <person name="Kenna D.T."/>
            <person name="Turton J.F."/>
        </authorList>
    </citation>
    <scope>NUCLEOTIDE SEQUENCE [LARGE SCALE GENOMIC DNA]</scope>
    <source>
        <strain evidence="6 7">Pa13324</strain>
    </source>
</reference>
<keyword evidence="2" id="KW-0964">Secreted</keyword>
<evidence type="ECO:0000313" key="6">
    <source>
        <dbReference type="EMBL" id="RSK73356.1"/>
    </source>
</evidence>
<keyword evidence="7" id="KW-1185">Reference proteome</keyword>
<dbReference type="Gene3D" id="2.160.20.10">
    <property type="entry name" value="Single-stranded right-handed beta-helix, Pectin lyase-like"/>
    <property type="match status" value="1"/>
</dbReference>
<feature type="non-terminal residue" evidence="6">
    <location>
        <position position="1"/>
    </location>
</feature>
<dbReference type="InterPro" id="IPR008638">
    <property type="entry name" value="FhaB/CdiA-like_TPS"/>
</dbReference>
<dbReference type="NCBIfam" id="TIGR01901">
    <property type="entry name" value="adhes_NPXG"/>
    <property type="match status" value="1"/>
</dbReference>
<evidence type="ECO:0000256" key="1">
    <source>
        <dbReference type="ARBA" id="ARBA00004613"/>
    </source>
</evidence>
<dbReference type="SUPFAM" id="SSF51126">
    <property type="entry name" value="Pectin lyase-like"/>
    <property type="match status" value="1"/>
</dbReference>
<evidence type="ECO:0000256" key="3">
    <source>
        <dbReference type="ARBA" id="ARBA00022729"/>
    </source>
</evidence>
<evidence type="ECO:0000313" key="7">
    <source>
        <dbReference type="Proteomes" id="UP000270216"/>
    </source>
</evidence>
<comment type="caution">
    <text evidence="6">The sequence shown here is derived from an EMBL/GenBank/DDBJ whole genome shotgun (WGS) entry which is preliminary data.</text>
</comment>
<feature type="domain" description="Filamentous haemagglutinin FhaB/tRNA nuclease CdiA-like TPS" evidence="5">
    <location>
        <begin position="79"/>
        <end position="195"/>
    </location>
</feature>
<name>A0ABX9ZHT3_9BURK</name>
<dbReference type="InterPro" id="IPR011050">
    <property type="entry name" value="Pectin_lyase_fold/virulence"/>
</dbReference>
<evidence type="ECO:0000256" key="4">
    <source>
        <dbReference type="SAM" id="MobiDB-lite"/>
    </source>
</evidence>
<comment type="subcellular location">
    <subcellularLocation>
        <location evidence="1">Secreted</location>
    </subcellularLocation>
</comment>
<dbReference type="InterPro" id="IPR050909">
    <property type="entry name" value="Bact_Autotransporter_VF"/>
</dbReference>
<dbReference type="PANTHER" id="PTHR12338:SF8">
    <property type="entry name" value="HEME_HEMOPEXIN-BINDING PROTEIN"/>
    <property type="match status" value="1"/>
</dbReference>
<accession>A0ABX9ZHT3</accession>
<organism evidence="6 7">
    <name type="scientific">Pandoraea apista</name>
    <dbReference type="NCBI Taxonomy" id="93218"/>
    <lineage>
        <taxon>Bacteria</taxon>
        <taxon>Pseudomonadati</taxon>
        <taxon>Pseudomonadota</taxon>
        <taxon>Betaproteobacteria</taxon>
        <taxon>Burkholderiales</taxon>
        <taxon>Burkholderiaceae</taxon>
        <taxon>Pandoraea</taxon>
    </lineage>
</organism>
<protein>
    <submittedName>
        <fullName evidence="6">Filamentous hemagglutinin N-terminal domain-containing protein</fullName>
    </submittedName>
</protein>
<evidence type="ECO:0000259" key="5">
    <source>
        <dbReference type="SMART" id="SM00912"/>
    </source>
</evidence>
<dbReference type="InterPro" id="IPR012334">
    <property type="entry name" value="Pectin_lyas_fold"/>
</dbReference>
<keyword evidence="3" id="KW-0732">Signal</keyword>
<dbReference type="PANTHER" id="PTHR12338">
    <property type="entry name" value="AUTOTRANSPORTER"/>
    <property type="match status" value="1"/>
</dbReference>
<evidence type="ECO:0000256" key="2">
    <source>
        <dbReference type="ARBA" id="ARBA00022525"/>
    </source>
</evidence>
<dbReference type="Proteomes" id="UP000270216">
    <property type="component" value="Unassembled WGS sequence"/>
</dbReference>